<feature type="domain" description="Hepatitis TT virus Orf2/Gyrovirus Vp2 N-terminal" evidence="2">
    <location>
        <begin position="62"/>
        <end position="100"/>
    </location>
</feature>
<feature type="domain" description="Hepatitis TT virus Orf2/Gyrovirus Vp2 N-terminal" evidence="2">
    <location>
        <begin position="17"/>
        <end position="61"/>
    </location>
</feature>
<dbReference type="EMBL" id="KP745672">
    <property type="protein sequence ID" value="AKI14207.1"/>
    <property type="molecule type" value="Genomic_DNA"/>
</dbReference>
<feature type="region of interest" description="Disordered" evidence="1">
    <location>
        <begin position="133"/>
        <end position="156"/>
    </location>
</feature>
<organism evidence="3 6">
    <name type="scientific">Human cytomegalovirus</name>
    <name type="common">HHV-5</name>
    <name type="synonym">Human herpesvirus 5</name>
    <dbReference type="NCBI Taxonomy" id="10359"/>
    <lineage>
        <taxon>Viruses</taxon>
        <taxon>Duplodnaviria</taxon>
        <taxon>Heunggongvirae</taxon>
        <taxon>Peploviricota</taxon>
        <taxon>Herviviricetes</taxon>
        <taxon>Herpesvirales</taxon>
        <taxon>Orthoherpesviridae</taxon>
        <taxon>Betaherpesvirinae</taxon>
        <taxon>Cytomegalovirus</taxon>
        <taxon>Cytomegalovirus humanbeta5</taxon>
    </lineage>
</organism>
<dbReference type="InterPro" id="IPR004118">
    <property type="entry name" value="HEV_TT_vir_Orf2/Gyrovir_Vp2_N"/>
</dbReference>
<sequence>MASGLGDLSVGVSSLPMRELAWRRVADDSHDLWCCCMDWKAHVEYAHPASELRPGSGGWPEHAEAQWRQQVHAAHDVWCNCGDWQGHALRSRSRTAESGRSSSSSSVSVLSDGDQQPWWRRLRVKRPKFPSWARRWTQRHDSEGRASQQAENDSTS</sequence>
<feature type="compositionally biased region" description="Low complexity" evidence="1">
    <location>
        <begin position="96"/>
        <end position="111"/>
    </location>
</feature>
<reference evidence="6 7" key="1">
    <citation type="journal article" date="2015" name="J. Virol.">
        <title>High-throughput analysis of human cytomegalovirus genome diversity highlights the widespread occurrence of gene-disrupting mutations and pervasive recombination.</title>
        <authorList>
            <person name="Sijmons S."/>
            <person name="Thys K."/>
            <person name="Mbong Ngwese M."/>
            <person name="Van Damme E."/>
            <person name="Dvorak J."/>
            <person name="Van Loock M."/>
            <person name="Li G."/>
            <person name="Tachezy R."/>
            <person name="Busson L."/>
            <person name="Aerssens J."/>
            <person name="Van Ranst M."/>
            <person name="Maes P."/>
        </authorList>
    </citation>
    <scope>NUCLEOTIDE SEQUENCE [LARGE SCALE GENOMIC DNA]</scope>
    <source>
        <strain evidence="4">BE/20/2010</strain>
        <strain evidence="5">BE/29/2011</strain>
        <strain evidence="3">BE/31/2011</strain>
    </source>
</reference>
<accession>A0A0G2T9F6</accession>
<protein>
    <submittedName>
        <fullName evidence="3">Protein US1</fullName>
    </submittedName>
</protein>
<feature type="region of interest" description="Disordered" evidence="1">
    <location>
        <begin position="90"/>
        <end position="114"/>
    </location>
</feature>
<proteinExistence type="predicted"/>
<feature type="compositionally biased region" description="Polar residues" evidence="1">
    <location>
        <begin position="145"/>
        <end position="156"/>
    </location>
</feature>
<evidence type="ECO:0000259" key="2">
    <source>
        <dbReference type="Pfam" id="PF02957"/>
    </source>
</evidence>
<evidence type="ECO:0000256" key="1">
    <source>
        <dbReference type="SAM" id="MobiDB-lite"/>
    </source>
</evidence>
<organismHost>
    <name type="scientific">Homo sapiens</name>
    <name type="common">Human</name>
    <dbReference type="NCBI Taxonomy" id="9606"/>
</organismHost>
<evidence type="ECO:0000313" key="5">
    <source>
        <dbReference type="EMBL" id="AKI14207.1"/>
    </source>
</evidence>
<evidence type="ECO:0000313" key="6">
    <source>
        <dbReference type="Proteomes" id="UP000105751"/>
    </source>
</evidence>
<evidence type="ECO:0000313" key="7">
    <source>
        <dbReference type="Proteomes" id="UP000134371"/>
    </source>
</evidence>
<name>A0A0G2T9F6_HCMV</name>
<dbReference type="Pfam" id="PF02957">
    <property type="entry name" value="TT_ORF2-like"/>
    <property type="match status" value="2"/>
</dbReference>
<evidence type="ECO:0000313" key="3">
    <source>
        <dbReference type="EMBL" id="AKI09027.1"/>
    </source>
</evidence>
<dbReference type="Proteomes" id="UP000174029">
    <property type="component" value="Segment"/>
</dbReference>
<gene>
    <name evidence="3" type="primary">US1</name>
</gene>
<dbReference type="Proteomes" id="UP000134371">
    <property type="component" value="Segment"/>
</dbReference>
<dbReference type="Proteomes" id="UP000105751">
    <property type="component" value="Segment"/>
</dbReference>
<dbReference type="EMBL" id="KP745662">
    <property type="protein sequence ID" value="AKI12537.1"/>
    <property type="molecule type" value="Genomic_DNA"/>
</dbReference>
<dbReference type="EMBL" id="KP745641">
    <property type="protein sequence ID" value="AKI09027.1"/>
    <property type="molecule type" value="Genomic_DNA"/>
</dbReference>
<evidence type="ECO:0000313" key="4">
    <source>
        <dbReference type="EMBL" id="AKI12537.1"/>
    </source>
</evidence>